<accession>A7RMG6</accession>
<keyword evidence="3" id="KW-0472">Membrane</keyword>
<dbReference type="HOGENOM" id="CLU_1995292_0_0_1"/>
<evidence type="ECO:0000259" key="5">
    <source>
        <dbReference type="SMART" id="SM00134"/>
    </source>
</evidence>
<evidence type="ECO:0000313" key="7">
    <source>
        <dbReference type="Proteomes" id="UP000001593"/>
    </source>
</evidence>
<feature type="domain" description="UPAR/Ly6" evidence="5">
    <location>
        <begin position="28"/>
        <end position="121"/>
    </location>
</feature>
<organism evidence="6 7">
    <name type="scientific">Nematostella vectensis</name>
    <name type="common">Starlet sea anemone</name>
    <dbReference type="NCBI Taxonomy" id="45351"/>
    <lineage>
        <taxon>Eukaryota</taxon>
        <taxon>Metazoa</taxon>
        <taxon>Cnidaria</taxon>
        <taxon>Anthozoa</taxon>
        <taxon>Hexacorallia</taxon>
        <taxon>Actiniaria</taxon>
        <taxon>Edwardsiidae</taxon>
        <taxon>Nematostella</taxon>
    </lineage>
</organism>
<dbReference type="InterPro" id="IPR016054">
    <property type="entry name" value="LY6_UPA_recep-like"/>
</dbReference>
<evidence type="ECO:0000256" key="1">
    <source>
        <dbReference type="ARBA" id="ARBA00022729"/>
    </source>
</evidence>
<dbReference type="EMBL" id="DS469520">
    <property type="protein sequence ID" value="EDO47268.1"/>
    <property type="molecule type" value="Genomic_DNA"/>
</dbReference>
<dbReference type="OMA" id="CEINCCR"/>
<evidence type="ECO:0000313" key="6">
    <source>
        <dbReference type="EMBL" id="EDO47268.1"/>
    </source>
</evidence>
<dbReference type="SUPFAM" id="SSF57302">
    <property type="entry name" value="Snake toxin-like"/>
    <property type="match status" value="1"/>
</dbReference>
<keyword evidence="2" id="KW-1015">Disulfide bond</keyword>
<dbReference type="PhylomeDB" id="A7RMG6"/>
<protein>
    <recommendedName>
        <fullName evidence="5">UPAR/Ly6 domain-containing protein</fullName>
    </recommendedName>
</protein>
<proteinExistence type="predicted"/>
<dbReference type="OrthoDB" id="5948550at2759"/>
<reference evidence="6 7" key="1">
    <citation type="journal article" date="2007" name="Science">
        <title>Sea anemone genome reveals ancestral eumetazoan gene repertoire and genomic organization.</title>
        <authorList>
            <person name="Putnam N.H."/>
            <person name="Srivastava M."/>
            <person name="Hellsten U."/>
            <person name="Dirks B."/>
            <person name="Chapman J."/>
            <person name="Salamov A."/>
            <person name="Terry A."/>
            <person name="Shapiro H."/>
            <person name="Lindquist E."/>
            <person name="Kapitonov V.V."/>
            <person name="Jurka J."/>
            <person name="Genikhovich G."/>
            <person name="Grigoriev I.V."/>
            <person name="Lucas S.M."/>
            <person name="Steele R.E."/>
            <person name="Finnerty J.R."/>
            <person name="Technau U."/>
            <person name="Martindale M.Q."/>
            <person name="Rokhsar D.S."/>
        </authorList>
    </citation>
    <scope>NUCLEOTIDE SEQUENCE [LARGE SCALE GENOMIC DNA]</scope>
    <source>
        <strain evidence="7">CH2 X CH6</strain>
    </source>
</reference>
<gene>
    <name evidence="6" type="ORF">NEMVEDRAFT_v1g199281</name>
</gene>
<keyword evidence="3" id="KW-0812">Transmembrane</keyword>
<evidence type="ECO:0000256" key="2">
    <source>
        <dbReference type="ARBA" id="ARBA00023157"/>
    </source>
</evidence>
<name>A7RMG6_NEMVE</name>
<dbReference type="AlphaFoldDB" id="A7RMG6"/>
<sequence>MPDLKKACWFVACFAVIILLVINKANGLKCYSCASENSFDECHGRIKEYECPEDFTRCLKAKWSLAIVGDISDGYILGCARPTRCTAGNYTECNEGSGRVTCEINCCREDLCNQAVPRTLSGLAVFLPFVSFMLMIFWD</sequence>
<dbReference type="Proteomes" id="UP000001593">
    <property type="component" value="Unassembled WGS sequence"/>
</dbReference>
<evidence type="ECO:0000256" key="4">
    <source>
        <dbReference type="SAM" id="SignalP"/>
    </source>
</evidence>
<keyword evidence="3" id="KW-1133">Transmembrane helix</keyword>
<dbReference type="Pfam" id="PF00021">
    <property type="entry name" value="UPAR_LY6"/>
    <property type="match status" value="1"/>
</dbReference>
<feature type="signal peptide" evidence="4">
    <location>
        <begin position="1"/>
        <end position="27"/>
    </location>
</feature>
<feature type="transmembrane region" description="Helical" evidence="3">
    <location>
        <begin position="120"/>
        <end position="138"/>
    </location>
</feature>
<dbReference type="InterPro" id="IPR045860">
    <property type="entry name" value="Snake_toxin-like_sf"/>
</dbReference>
<dbReference type="PANTHER" id="PTHR10036">
    <property type="entry name" value="CD59 GLYCOPROTEIN"/>
    <property type="match status" value="1"/>
</dbReference>
<keyword evidence="7" id="KW-1185">Reference proteome</keyword>
<feature type="chain" id="PRO_5002711906" description="UPAR/Ly6 domain-containing protein" evidence="4">
    <location>
        <begin position="28"/>
        <end position="139"/>
    </location>
</feature>
<evidence type="ECO:0000256" key="3">
    <source>
        <dbReference type="SAM" id="Phobius"/>
    </source>
</evidence>
<keyword evidence="1 4" id="KW-0732">Signal</keyword>
<dbReference type="InParanoid" id="A7RMG6"/>
<dbReference type="PANTHER" id="PTHR10036:SF3">
    <property type="entry name" value="PROTEIN SLEEPLESS-RELATED"/>
    <property type="match status" value="1"/>
</dbReference>
<dbReference type="CDD" id="cd00117">
    <property type="entry name" value="TFP"/>
    <property type="match status" value="1"/>
</dbReference>
<dbReference type="Gene3D" id="2.10.60.10">
    <property type="entry name" value="CD59"/>
    <property type="match status" value="1"/>
</dbReference>
<dbReference type="KEGG" id="nve:5519440"/>
<dbReference type="SMART" id="SM00134">
    <property type="entry name" value="LU"/>
    <property type="match status" value="1"/>
</dbReference>